<feature type="region of interest" description="Disordered" evidence="1">
    <location>
        <begin position="179"/>
        <end position="202"/>
    </location>
</feature>
<protein>
    <recommendedName>
        <fullName evidence="2">PH domain-containing protein</fullName>
    </recommendedName>
</protein>
<proteinExistence type="predicted"/>
<dbReference type="OMA" id="CKGWISL"/>
<sequence>MSDRAKPGNLQSPYETCGWLTLKEGYLQKTKLAKGLIPSTKLRWFALKQNPKTYESRLEYYEGRTCKGWISLRDAVVMPTRKLGAFTVTTYHKHGAATVARTMKLQGETHDQHSSTGWVVALKNAAKSYKEHGKDSRAPSDAGSVQRQQQQQQHHQQQHAQAEDEAQAAKLTPELLDRLENDESSVAQRANRTGGEELDGDAIDRARWQALQRRFQHSSEDQQPEVDLEEDEDVRLLREMEEEEERRQEEERLAFLAERQARLQRQESVRGLQDTVLEDDGAMSEGDEWDPEEEMRLMREAEEEEERRQEEERRLWLEEQRKKKEAEAS</sequence>
<dbReference type="KEGG" id="sre:PTSG_00691"/>
<evidence type="ECO:0000313" key="3">
    <source>
        <dbReference type="EMBL" id="EGD75983.1"/>
    </source>
</evidence>
<dbReference type="Gene3D" id="2.30.29.30">
    <property type="entry name" value="Pleckstrin-homology domain (PH domain)/Phosphotyrosine-binding domain (PTB)"/>
    <property type="match status" value="1"/>
</dbReference>
<dbReference type="GeneID" id="16078754"/>
<keyword evidence="4" id="KW-1185">Reference proteome</keyword>
<evidence type="ECO:0000259" key="2">
    <source>
        <dbReference type="PROSITE" id="PS50003"/>
    </source>
</evidence>
<feature type="region of interest" description="Disordered" evidence="1">
    <location>
        <begin position="264"/>
        <end position="311"/>
    </location>
</feature>
<evidence type="ECO:0000313" key="4">
    <source>
        <dbReference type="Proteomes" id="UP000007799"/>
    </source>
</evidence>
<feature type="region of interest" description="Disordered" evidence="1">
    <location>
        <begin position="128"/>
        <end position="166"/>
    </location>
</feature>
<dbReference type="InterPro" id="IPR001849">
    <property type="entry name" value="PH_domain"/>
</dbReference>
<dbReference type="InParanoid" id="F2TX74"/>
<feature type="compositionally biased region" description="Low complexity" evidence="1">
    <location>
        <begin position="146"/>
        <end position="160"/>
    </location>
</feature>
<dbReference type="InterPro" id="IPR011993">
    <property type="entry name" value="PH-like_dom_sf"/>
</dbReference>
<organism evidence="4">
    <name type="scientific">Salpingoeca rosetta (strain ATCC 50818 / BSB-021)</name>
    <dbReference type="NCBI Taxonomy" id="946362"/>
    <lineage>
        <taxon>Eukaryota</taxon>
        <taxon>Choanoflagellata</taxon>
        <taxon>Craspedida</taxon>
        <taxon>Salpingoecidae</taxon>
        <taxon>Salpingoeca</taxon>
    </lineage>
</organism>
<dbReference type="AlphaFoldDB" id="F2TX74"/>
<dbReference type="SUPFAM" id="SSF50729">
    <property type="entry name" value="PH domain-like"/>
    <property type="match status" value="1"/>
</dbReference>
<dbReference type="PROSITE" id="PS50003">
    <property type="entry name" value="PH_DOMAIN"/>
    <property type="match status" value="1"/>
</dbReference>
<feature type="compositionally biased region" description="Basic and acidic residues" evidence="1">
    <location>
        <begin position="294"/>
        <end position="311"/>
    </location>
</feature>
<reference evidence="3" key="1">
    <citation type="submission" date="2009-08" db="EMBL/GenBank/DDBJ databases">
        <title>Annotation of Salpingoeca rosetta.</title>
        <authorList>
            <consortium name="The Broad Institute Genome Sequencing Platform"/>
            <person name="Russ C."/>
            <person name="Cuomo C."/>
            <person name="Burger G."/>
            <person name="Gray M.W."/>
            <person name="Holland P.W.H."/>
            <person name="King N."/>
            <person name="Lang F.B.F."/>
            <person name="Roger A.J."/>
            <person name="Ruiz-Trillo I."/>
            <person name="Young S.K."/>
            <person name="Zeng Q."/>
            <person name="Gargeya S."/>
            <person name="Alvarado L."/>
            <person name="Berlin A."/>
            <person name="Chapman S.B."/>
            <person name="Chen Z."/>
            <person name="Freedman E."/>
            <person name="Gellesch M."/>
            <person name="Goldberg J."/>
            <person name="Griggs A."/>
            <person name="Gujja S."/>
            <person name="Heilman E."/>
            <person name="Heiman D."/>
            <person name="Howarth C."/>
            <person name="Mehta T."/>
            <person name="Neiman D."/>
            <person name="Pearson M."/>
            <person name="Roberts A."/>
            <person name="Saif S."/>
            <person name="Shea T."/>
            <person name="Shenoy N."/>
            <person name="Sisk P."/>
            <person name="Stolte C."/>
            <person name="Sykes S."/>
            <person name="White J."/>
            <person name="Yandava C."/>
            <person name="Haas B."/>
            <person name="Nusbaum C."/>
            <person name="Birren B."/>
        </authorList>
    </citation>
    <scope>NUCLEOTIDE SEQUENCE [LARGE SCALE GENOMIC DNA]</scope>
    <source>
        <strain evidence="3">ATCC 50818</strain>
    </source>
</reference>
<name>F2TX74_SALR5</name>
<dbReference type="RefSeq" id="XP_004998158.1">
    <property type="nucleotide sequence ID" value="XM_004998101.1"/>
</dbReference>
<dbReference type="EMBL" id="GL832956">
    <property type="protein sequence ID" value="EGD75983.1"/>
    <property type="molecule type" value="Genomic_DNA"/>
</dbReference>
<dbReference type="Proteomes" id="UP000007799">
    <property type="component" value="Unassembled WGS sequence"/>
</dbReference>
<evidence type="ECO:0000256" key="1">
    <source>
        <dbReference type="SAM" id="MobiDB-lite"/>
    </source>
</evidence>
<dbReference type="OrthoDB" id="10614798at2759"/>
<feature type="domain" description="PH" evidence="2">
    <location>
        <begin position="20"/>
        <end position="127"/>
    </location>
</feature>
<accession>F2TX74</accession>
<feature type="compositionally biased region" description="Basic and acidic residues" evidence="1">
    <location>
        <begin position="128"/>
        <end position="138"/>
    </location>
</feature>
<dbReference type="SMART" id="SM00233">
    <property type="entry name" value="PH"/>
    <property type="match status" value="1"/>
</dbReference>
<feature type="compositionally biased region" description="Acidic residues" evidence="1">
    <location>
        <begin position="276"/>
        <end position="293"/>
    </location>
</feature>
<gene>
    <name evidence="3" type="ORF">PTSG_00691</name>
</gene>